<dbReference type="EMBL" id="LAZR01030846">
    <property type="protein sequence ID" value="KKL55421.1"/>
    <property type="molecule type" value="Genomic_DNA"/>
</dbReference>
<sequence length="234" mass="25954">MNPINPVNIEADCAEVYFTDGVCLGPMIAMRSVGDELAELITGTIDQLEFQELLPASLGTAGAVFVFRAVYACNHVSLNAPPNLNGLGAQIGYLHRREYAPGGIGVVIIDMRIGRTDLPVVISQNVYDRMRTERDREARELRAQGSEEAKKIRARADREKTVLLADAKRTSDILRGEGEGERNRILAAAFGKDPDFFDFYKSMEQYQKSLVGGTTMVLSPDSDFFRYFGQEHAK</sequence>
<reference evidence="1" key="1">
    <citation type="journal article" date="2015" name="Nature">
        <title>Complex archaea that bridge the gap between prokaryotes and eukaryotes.</title>
        <authorList>
            <person name="Spang A."/>
            <person name="Saw J.H."/>
            <person name="Jorgensen S.L."/>
            <person name="Zaremba-Niedzwiedzka K."/>
            <person name="Martijn J."/>
            <person name="Lind A.E."/>
            <person name="van Eijk R."/>
            <person name="Schleper C."/>
            <person name="Guy L."/>
            <person name="Ettema T.J."/>
        </authorList>
    </citation>
    <scope>NUCLEOTIDE SEQUENCE</scope>
</reference>
<comment type="caution">
    <text evidence="1">The sequence shown here is derived from an EMBL/GenBank/DDBJ whole genome shotgun (WGS) entry which is preliminary data.</text>
</comment>
<protein>
    <recommendedName>
        <fullName evidence="2">Band 7 domain-containing protein</fullName>
    </recommendedName>
</protein>
<organism evidence="1">
    <name type="scientific">marine sediment metagenome</name>
    <dbReference type="NCBI Taxonomy" id="412755"/>
    <lineage>
        <taxon>unclassified sequences</taxon>
        <taxon>metagenomes</taxon>
        <taxon>ecological metagenomes</taxon>
    </lineage>
</organism>
<accession>A0A0F9DNQ5</accession>
<evidence type="ECO:0000313" key="1">
    <source>
        <dbReference type="EMBL" id="KKL55421.1"/>
    </source>
</evidence>
<gene>
    <name evidence="1" type="ORF">LCGC14_2255600</name>
</gene>
<dbReference type="PANTHER" id="PTHR42911">
    <property type="entry name" value="MODULATOR OF FTSH PROTEASE HFLC"/>
    <property type="match status" value="1"/>
</dbReference>
<proteinExistence type="predicted"/>
<evidence type="ECO:0008006" key="2">
    <source>
        <dbReference type="Google" id="ProtNLM"/>
    </source>
</evidence>
<dbReference type="PANTHER" id="PTHR42911:SF1">
    <property type="entry name" value="MODULATOR OF FTSH PROTEASE HFLC"/>
    <property type="match status" value="1"/>
</dbReference>
<name>A0A0F9DNQ5_9ZZZZ</name>
<dbReference type="AlphaFoldDB" id="A0A0F9DNQ5"/>